<feature type="region of interest" description="Disordered" evidence="5">
    <location>
        <begin position="1"/>
        <end position="21"/>
    </location>
</feature>
<evidence type="ECO:0000256" key="3">
    <source>
        <dbReference type="ARBA" id="ARBA00023163"/>
    </source>
</evidence>
<evidence type="ECO:0000313" key="7">
    <source>
        <dbReference type="EMBL" id="MBR7837469.1"/>
    </source>
</evidence>
<dbReference type="EMBL" id="JAGSOG010000206">
    <property type="protein sequence ID" value="MBR7837469.1"/>
    <property type="molecule type" value="Genomic_DNA"/>
</dbReference>
<keyword evidence="1" id="KW-0805">Transcription regulation</keyword>
<dbReference type="PRINTS" id="PR00455">
    <property type="entry name" value="HTHTETR"/>
</dbReference>
<gene>
    <name evidence="7" type="ORF">KDL01_29590</name>
</gene>
<evidence type="ECO:0000259" key="6">
    <source>
        <dbReference type="PROSITE" id="PS50977"/>
    </source>
</evidence>
<keyword evidence="3" id="KW-0804">Transcription</keyword>
<dbReference type="Proteomes" id="UP000675781">
    <property type="component" value="Unassembled WGS sequence"/>
</dbReference>
<dbReference type="InterPro" id="IPR041347">
    <property type="entry name" value="MftR_C"/>
</dbReference>
<evidence type="ECO:0000313" key="8">
    <source>
        <dbReference type="Proteomes" id="UP000675781"/>
    </source>
</evidence>
<dbReference type="GO" id="GO:0003700">
    <property type="term" value="F:DNA-binding transcription factor activity"/>
    <property type="evidence" value="ECO:0007669"/>
    <property type="project" value="TreeGrafter"/>
</dbReference>
<comment type="caution">
    <text evidence="7">The sequence shown here is derived from an EMBL/GenBank/DDBJ whole genome shotgun (WGS) entry which is preliminary data.</text>
</comment>
<reference evidence="7" key="1">
    <citation type="submission" date="2021-04" db="EMBL/GenBank/DDBJ databases">
        <title>Genome based classification of Actinospica acidithermotolerans sp. nov., an actinobacterium isolated from an Indonesian hot spring.</title>
        <authorList>
            <person name="Kusuma A.B."/>
            <person name="Putra K.E."/>
            <person name="Nafisah S."/>
            <person name="Loh J."/>
            <person name="Nouioui I."/>
            <person name="Goodfellow M."/>
        </authorList>
    </citation>
    <scope>NUCLEOTIDE SEQUENCE</scope>
    <source>
        <strain evidence="7">CSCA 57</strain>
    </source>
</reference>
<dbReference type="Pfam" id="PF17754">
    <property type="entry name" value="TetR_C_14"/>
    <property type="match status" value="1"/>
</dbReference>
<feature type="DNA-binding region" description="H-T-H motif" evidence="4">
    <location>
        <begin position="45"/>
        <end position="64"/>
    </location>
</feature>
<keyword evidence="8" id="KW-1185">Reference proteome</keyword>
<evidence type="ECO:0000256" key="2">
    <source>
        <dbReference type="ARBA" id="ARBA00023125"/>
    </source>
</evidence>
<feature type="domain" description="HTH tetR-type" evidence="6">
    <location>
        <begin position="22"/>
        <end position="82"/>
    </location>
</feature>
<protein>
    <submittedName>
        <fullName evidence="7">TetR/AcrR family transcriptional regulator</fullName>
    </submittedName>
</protein>
<dbReference type="Gene3D" id="1.10.357.10">
    <property type="entry name" value="Tetracycline Repressor, domain 2"/>
    <property type="match status" value="1"/>
</dbReference>
<keyword evidence="2 4" id="KW-0238">DNA-binding</keyword>
<sequence>MSESTGAVTPRPGESLRDRKKRATRQLLSDTATELFLARGFGGVRVSEIAEACGVSEKTVFNYFPTKEALVMDRLEGTTDALLAALADPSLSPVEAALTVLAGELEAMTAQLGGEPDFRVTASRYSRFSELLRSTPSLRAHQSAVAEHLTAEAARILAERGGTDPADPEPRITAAALLALWPIQYRALERHLKTATTLDHLFETVTAEVRRAAAVLENGLA</sequence>
<dbReference type="PROSITE" id="PS50977">
    <property type="entry name" value="HTH_TETR_2"/>
    <property type="match status" value="1"/>
</dbReference>
<dbReference type="Pfam" id="PF00440">
    <property type="entry name" value="TetR_N"/>
    <property type="match status" value="1"/>
</dbReference>
<name>A0A941EZW6_9ACTN</name>
<accession>A0A941EZW6</accession>
<dbReference type="AlphaFoldDB" id="A0A941EZW6"/>
<dbReference type="InterPro" id="IPR001647">
    <property type="entry name" value="HTH_TetR"/>
</dbReference>
<evidence type="ECO:0000256" key="4">
    <source>
        <dbReference type="PROSITE-ProRule" id="PRU00335"/>
    </source>
</evidence>
<dbReference type="PANTHER" id="PTHR30055:SF234">
    <property type="entry name" value="HTH-TYPE TRANSCRIPTIONAL REGULATOR BETI"/>
    <property type="match status" value="1"/>
</dbReference>
<dbReference type="InterPro" id="IPR009057">
    <property type="entry name" value="Homeodomain-like_sf"/>
</dbReference>
<dbReference type="RefSeq" id="WP_212531936.1">
    <property type="nucleotide sequence ID" value="NZ_JAGSOG010000206.1"/>
</dbReference>
<organism evidence="7 8">
    <name type="scientific">Actinospica durhamensis</name>
    <dbReference type="NCBI Taxonomy" id="1508375"/>
    <lineage>
        <taxon>Bacteria</taxon>
        <taxon>Bacillati</taxon>
        <taxon>Actinomycetota</taxon>
        <taxon>Actinomycetes</taxon>
        <taxon>Catenulisporales</taxon>
        <taxon>Actinospicaceae</taxon>
        <taxon>Actinospica</taxon>
    </lineage>
</organism>
<evidence type="ECO:0000256" key="5">
    <source>
        <dbReference type="SAM" id="MobiDB-lite"/>
    </source>
</evidence>
<proteinExistence type="predicted"/>
<dbReference type="InterPro" id="IPR050109">
    <property type="entry name" value="HTH-type_TetR-like_transc_reg"/>
</dbReference>
<dbReference type="SUPFAM" id="SSF46689">
    <property type="entry name" value="Homeodomain-like"/>
    <property type="match status" value="1"/>
</dbReference>
<evidence type="ECO:0000256" key="1">
    <source>
        <dbReference type="ARBA" id="ARBA00023015"/>
    </source>
</evidence>
<dbReference type="GO" id="GO:0000976">
    <property type="term" value="F:transcription cis-regulatory region binding"/>
    <property type="evidence" value="ECO:0007669"/>
    <property type="project" value="TreeGrafter"/>
</dbReference>
<dbReference type="PANTHER" id="PTHR30055">
    <property type="entry name" value="HTH-TYPE TRANSCRIPTIONAL REGULATOR RUTR"/>
    <property type="match status" value="1"/>
</dbReference>